<keyword evidence="9" id="KW-0418">Kinase</keyword>
<dbReference type="PROSITE" id="PS50011">
    <property type="entry name" value="PROTEIN_KINASE_DOM"/>
    <property type="match status" value="1"/>
</dbReference>
<dbReference type="Proteomes" id="UP000767238">
    <property type="component" value="Unassembled WGS sequence"/>
</dbReference>
<dbReference type="PANTHER" id="PTHR24055">
    <property type="entry name" value="MITOGEN-ACTIVATED PROTEIN KINASE"/>
    <property type="match status" value="1"/>
</dbReference>
<keyword evidence="9" id="KW-0808">Transferase</keyword>
<comment type="catalytic activity">
    <reaction evidence="5">
        <text>L-seryl-[protein] + ATP = O-phospho-L-seryl-[protein] + ADP + H(+)</text>
        <dbReference type="Rhea" id="RHEA:17989"/>
        <dbReference type="Rhea" id="RHEA-COMP:9863"/>
        <dbReference type="Rhea" id="RHEA-COMP:11604"/>
        <dbReference type="ChEBI" id="CHEBI:15378"/>
        <dbReference type="ChEBI" id="CHEBI:29999"/>
        <dbReference type="ChEBI" id="CHEBI:30616"/>
        <dbReference type="ChEBI" id="CHEBI:83421"/>
        <dbReference type="ChEBI" id="CHEBI:456216"/>
        <dbReference type="EC" id="2.7.11.24"/>
    </reaction>
    <physiologicalReaction direction="left-to-right" evidence="5">
        <dbReference type="Rhea" id="RHEA:17990"/>
    </physiologicalReaction>
</comment>
<dbReference type="Gene3D" id="1.10.510.10">
    <property type="entry name" value="Transferase(Phosphotransferase) domain 1"/>
    <property type="match status" value="2"/>
</dbReference>
<evidence type="ECO:0000313" key="9">
    <source>
        <dbReference type="EMBL" id="KAH0210770.1"/>
    </source>
</evidence>
<dbReference type="Pfam" id="PF00069">
    <property type="entry name" value="Pkinase"/>
    <property type="match status" value="2"/>
</dbReference>
<comment type="caution">
    <text evidence="9">The sequence shown here is derived from an EMBL/GenBank/DDBJ whole genome shotgun (WGS) entry which is preliminary data.</text>
</comment>
<comment type="similarity">
    <text evidence="7">Belongs to the protein kinase superfamily.</text>
</comment>
<dbReference type="SUPFAM" id="SSF56112">
    <property type="entry name" value="Protein kinase-like (PK-like)"/>
    <property type="match status" value="2"/>
</dbReference>
<feature type="non-terminal residue" evidence="9">
    <location>
        <position position="1"/>
    </location>
</feature>
<gene>
    <name evidence="9" type="ORF">KCV03_g9933</name>
</gene>
<dbReference type="PROSITE" id="PS00107">
    <property type="entry name" value="PROTEIN_KINASE_ATP"/>
    <property type="match status" value="1"/>
</dbReference>
<evidence type="ECO:0000256" key="2">
    <source>
        <dbReference type="ARBA" id="ARBA00022741"/>
    </source>
</evidence>
<reference evidence="9" key="2">
    <citation type="submission" date="2021-08" db="EMBL/GenBank/DDBJ databases">
        <authorList>
            <person name="Gostincar C."/>
            <person name="Sun X."/>
            <person name="Song Z."/>
            <person name="Gunde-Cimerman N."/>
        </authorList>
    </citation>
    <scope>NUCLEOTIDE SEQUENCE</scope>
    <source>
        <strain evidence="9">EXF-8016</strain>
    </source>
</reference>
<evidence type="ECO:0000256" key="1">
    <source>
        <dbReference type="ARBA" id="ARBA00022527"/>
    </source>
</evidence>
<evidence type="ECO:0000313" key="10">
    <source>
        <dbReference type="Proteomes" id="UP000767238"/>
    </source>
</evidence>
<evidence type="ECO:0000256" key="5">
    <source>
        <dbReference type="ARBA" id="ARBA00048130"/>
    </source>
</evidence>
<evidence type="ECO:0000256" key="7">
    <source>
        <dbReference type="RuleBase" id="RU000304"/>
    </source>
</evidence>
<dbReference type="EMBL" id="JAHFYH010000157">
    <property type="protein sequence ID" value="KAH0210770.1"/>
    <property type="molecule type" value="Genomic_DNA"/>
</dbReference>
<comment type="catalytic activity">
    <reaction evidence="4">
        <text>L-threonyl-[protein] + ATP = O-phospho-L-threonyl-[protein] + ADP + H(+)</text>
        <dbReference type="Rhea" id="RHEA:46608"/>
        <dbReference type="Rhea" id="RHEA-COMP:11060"/>
        <dbReference type="Rhea" id="RHEA-COMP:11605"/>
        <dbReference type="ChEBI" id="CHEBI:15378"/>
        <dbReference type="ChEBI" id="CHEBI:30013"/>
        <dbReference type="ChEBI" id="CHEBI:30616"/>
        <dbReference type="ChEBI" id="CHEBI:61977"/>
        <dbReference type="ChEBI" id="CHEBI:456216"/>
        <dbReference type="EC" id="2.7.11.24"/>
    </reaction>
    <physiologicalReaction direction="left-to-right" evidence="4">
        <dbReference type="Rhea" id="RHEA:46609"/>
    </physiologicalReaction>
</comment>
<dbReference type="PROSITE" id="PS00108">
    <property type="entry name" value="PROTEIN_KINASE_ST"/>
    <property type="match status" value="1"/>
</dbReference>
<proteinExistence type="inferred from homology"/>
<dbReference type="InterPro" id="IPR050117">
    <property type="entry name" value="MAPK"/>
</dbReference>
<dbReference type="GO" id="GO:0004707">
    <property type="term" value="F:MAP kinase activity"/>
    <property type="evidence" value="ECO:0007669"/>
    <property type="project" value="UniProtKB-EC"/>
</dbReference>
<keyword evidence="2 6" id="KW-0547">Nucleotide-binding</keyword>
<dbReference type="SMART" id="SM00220">
    <property type="entry name" value="S_TKc"/>
    <property type="match status" value="1"/>
</dbReference>
<feature type="domain" description="Protein kinase" evidence="8">
    <location>
        <begin position="28"/>
        <end position="453"/>
    </location>
</feature>
<dbReference type="InterPro" id="IPR011009">
    <property type="entry name" value="Kinase-like_dom_sf"/>
</dbReference>
<keyword evidence="3 6" id="KW-0067">ATP-binding</keyword>
<dbReference type="InterPro" id="IPR008271">
    <property type="entry name" value="Ser/Thr_kinase_AS"/>
</dbReference>
<accession>A0A9P8K3B5</accession>
<evidence type="ECO:0000259" key="8">
    <source>
        <dbReference type="PROSITE" id="PS50011"/>
    </source>
</evidence>
<dbReference type="InterPro" id="IPR017441">
    <property type="entry name" value="Protein_kinase_ATP_BS"/>
</dbReference>
<evidence type="ECO:0000256" key="3">
    <source>
        <dbReference type="ARBA" id="ARBA00022840"/>
    </source>
</evidence>
<dbReference type="InterPro" id="IPR000719">
    <property type="entry name" value="Prot_kinase_dom"/>
</dbReference>
<dbReference type="CDD" id="cd00180">
    <property type="entry name" value="PKc"/>
    <property type="match status" value="1"/>
</dbReference>
<evidence type="ECO:0000256" key="6">
    <source>
        <dbReference type="PROSITE-ProRule" id="PRU10141"/>
    </source>
</evidence>
<feature type="binding site" evidence="6">
    <location>
        <position position="57"/>
    </location>
    <ligand>
        <name>ATP</name>
        <dbReference type="ChEBI" id="CHEBI:30616"/>
    </ligand>
</feature>
<reference evidence="9" key="1">
    <citation type="journal article" date="2021" name="J Fungi (Basel)">
        <title>Virulence traits and population genomics of the black yeast Aureobasidium melanogenum.</title>
        <authorList>
            <person name="Cernosa A."/>
            <person name="Sun X."/>
            <person name="Gostincar C."/>
            <person name="Fang C."/>
            <person name="Gunde-Cimerman N."/>
            <person name="Song Z."/>
        </authorList>
    </citation>
    <scope>NUCLEOTIDE SEQUENCE</scope>
    <source>
        <strain evidence="9">EXF-8016</strain>
    </source>
</reference>
<name>A0A9P8K3B5_AURME</name>
<evidence type="ECO:0000256" key="4">
    <source>
        <dbReference type="ARBA" id="ARBA00047919"/>
    </source>
</evidence>
<organism evidence="9 10">
    <name type="scientific">Aureobasidium melanogenum</name>
    <name type="common">Aureobasidium pullulans var. melanogenum</name>
    <dbReference type="NCBI Taxonomy" id="46634"/>
    <lineage>
        <taxon>Eukaryota</taxon>
        <taxon>Fungi</taxon>
        <taxon>Dikarya</taxon>
        <taxon>Ascomycota</taxon>
        <taxon>Pezizomycotina</taxon>
        <taxon>Dothideomycetes</taxon>
        <taxon>Dothideomycetidae</taxon>
        <taxon>Dothideales</taxon>
        <taxon>Saccotheciaceae</taxon>
        <taxon>Aureobasidium</taxon>
    </lineage>
</organism>
<protein>
    <submittedName>
        <fullName evidence="9">Kinase-like protein</fullName>
    </submittedName>
</protein>
<dbReference type="GO" id="GO:0005524">
    <property type="term" value="F:ATP binding"/>
    <property type="evidence" value="ECO:0007669"/>
    <property type="project" value="UniProtKB-UniRule"/>
</dbReference>
<keyword evidence="1 7" id="KW-0723">Serine/threonine-protein kinase</keyword>
<sequence length="458" mass="51585">MGNTISDLTPKPLPANTVATSYNHNGNYVVQATLGIGTYGIVYRVAHQRSTRLFAMKVMQTSTSAQLRRFREEATILATLSHPNIAVLEDIGGVSDSMTGSWNACLLTELANYNLLEFYSAYSSLGISGLDEALAQTVAHQLLSALAYLHDQDFVHRDIKPANILVFWTPRSSLIYKLSDFGLAAHFLEDESVPPPVARYTAPELLLQGHDPQQMIWLELYSLAVCFVHPPLLVSLEGFQDLFEYTVLPTTIFKAVIYDILVTIDFLHTEAHMVHTDIQAGNIVLGSKDSSIFGKLLEAESNNPSARKTIDNYTLYQSQALTLDEIIDNIGPLFLTDFGEARTQADGWHGLIQPDPFRSPEIILKMPWTTKTDIWNPGVMARIFCEARNRALYWDDKGRWVRKADIPDDSLEKSHERLLDKDFEQFAAFFRETLQWDPENRQSAAELLKDEWLLGVSD</sequence>
<dbReference type="AlphaFoldDB" id="A0A9P8K3B5"/>